<dbReference type="Proteomes" id="UP001465755">
    <property type="component" value="Unassembled WGS sequence"/>
</dbReference>
<feature type="signal peptide" evidence="1">
    <location>
        <begin position="1"/>
        <end position="23"/>
    </location>
</feature>
<gene>
    <name evidence="2" type="ORF">WJX73_006158</name>
</gene>
<evidence type="ECO:0000256" key="1">
    <source>
        <dbReference type="SAM" id="SignalP"/>
    </source>
</evidence>
<protein>
    <submittedName>
        <fullName evidence="2">Uncharacterized protein</fullName>
    </submittedName>
</protein>
<accession>A0AAW1NPJ4</accession>
<evidence type="ECO:0000313" key="2">
    <source>
        <dbReference type="EMBL" id="KAK9789054.1"/>
    </source>
</evidence>
<evidence type="ECO:0000313" key="3">
    <source>
        <dbReference type="Proteomes" id="UP001465755"/>
    </source>
</evidence>
<organism evidence="2 3">
    <name type="scientific">Symbiochloris irregularis</name>
    <dbReference type="NCBI Taxonomy" id="706552"/>
    <lineage>
        <taxon>Eukaryota</taxon>
        <taxon>Viridiplantae</taxon>
        <taxon>Chlorophyta</taxon>
        <taxon>core chlorophytes</taxon>
        <taxon>Trebouxiophyceae</taxon>
        <taxon>Trebouxiales</taxon>
        <taxon>Trebouxiaceae</taxon>
        <taxon>Symbiochloris</taxon>
    </lineage>
</organism>
<sequence length="137" mass="13954">MTSRFIFVAVALCLAVAVRPAHGDCSDQGGNVASACGSFQSAIAQDPNASDNSTISKDISASSTKVTSSCCQAFQPFLASSCRCNPSTESLLSGFNLNDQGFQQVIYAAGIACGKIGITLKDPQFGQTCNNGVASGG</sequence>
<feature type="chain" id="PRO_5043396562" evidence="1">
    <location>
        <begin position="24"/>
        <end position="137"/>
    </location>
</feature>
<dbReference type="EMBL" id="JALJOQ010000214">
    <property type="protein sequence ID" value="KAK9789054.1"/>
    <property type="molecule type" value="Genomic_DNA"/>
</dbReference>
<name>A0AAW1NPJ4_9CHLO</name>
<dbReference type="AlphaFoldDB" id="A0AAW1NPJ4"/>
<comment type="caution">
    <text evidence="2">The sequence shown here is derived from an EMBL/GenBank/DDBJ whole genome shotgun (WGS) entry which is preliminary data.</text>
</comment>
<reference evidence="2 3" key="1">
    <citation type="journal article" date="2024" name="Nat. Commun.">
        <title>Phylogenomics reveals the evolutionary origins of lichenization in chlorophyte algae.</title>
        <authorList>
            <person name="Puginier C."/>
            <person name="Libourel C."/>
            <person name="Otte J."/>
            <person name="Skaloud P."/>
            <person name="Haon M."/>
            <person name="Grisel S."/>
            <person name="Petersen M."/>
            <person name="Berrin J.G."/>
            <person name="Delaux P.M."/>
            <person name="Dal Grande F."/>
            <person name="Keller J."/>
        </authorList>
    </citation>
    <scope>NUCLEOTIDE SEQUENCE [LARGE SCALE GENOMIC DNA]</scope>
    <source>
        <strain evidence="2 3">SAG 2036</strain>
    </source>
</reference>
<keyword evidence="3" id="KW-1185">Reference proteome</keyword>
<proteinExistence type="predicted"/>
<keyword evidence="1" id="KW-0732">Signal</keyword>